<accession>A0A9P0HGH3</accession>
<keyword evidence="2" id="KW-0430">Lectin</keyword>
<dbReference type="GO" id="GO:0030246">
    <property type="term" value="F:carbohydrate binding"/>
    <property type="evidence" value="ECO:0007669"/>
    <property type="project" value="UniProtKB-KW"/>
</dbReference>
<feature type="domain" description="SUEL-type lectin" evidence="3">
    <location>
        <begin position="53"/>
        <end position="139"/>
    </location>
</feature>
<dbReference type="Proteomes" id="UP001152798">
    <property type="component" value="Chromosome 5"/>
</dbReference>
<evidence type="ECO:0000259" key="3">
    <source>
        <dbReference type="PROSITE" id="PS50228"/>
    </source>
</evidence>
<keyword evidence="5" id="KW-1185">Reference proteome</keyword>
<dbReference type="CDD" id="cd22827">
    <property type="entry name" value="Gal_Rha_Lectin_SUL-I-like"/>
    <property type="match status" value="3"/>
</dbReference>
<dbReference type="FunFam" id="2.60.120.740:FF:000001">
    <property type="entry name" value="Adhesion G protein-coupled receptor L2"/>
    <property type="match status" value="3"/>
</dbReference>
<dbReference type="InterPro" id="IPR043159">
    <property type="entry name" value="Lectin_gal-bd_sf"/>
</dbReference>
<dbReference type="PROSITE" id="PS50228">
    <property type="entry name" value="SUEL_LECTIN"/>
    <property type="match status" value="3"/>
</dbReference>
<dbReference type="Pfam" id="PF02140">
    <property type="entry name" value="SUEL_Lectin"/>
    <property type="match status" value="3"/>
</dbReference>
<protein>
    <recommendedName>
        <fullName evidence="3">SUEL-type lectin domain-containing protein</fullName>
    </recommendedName>
</protein>
<evidence type="ECO:0000313" key="4">
    <source>
        <dbReference type="EMBL" id="CAH1401538.1"/>
    </source>
</evidence>
<dbReference type="PANTHER" id="PTHR46780">
    <property type="entry name" value="PROTEIN EVA-1"/>
    <property type="match status" value="1"/>
</dbReference>
<dbReference type="InterPro" id="IPR000922">
    <property type="entry name" value="Lectin_gal-bd_dom"/>
</dbReference>
<comment type="similarity">
    <text evidence="1">Belongs to the G-protein coupled receptor 2 family. LN-TM7 subfamily.</text>
</comment>
<organism evidence="4 5">
    <name type="scientific">Nezara viridula</name>
    <name type="common">Southern green stink bug</name>
    <name type="synonym">Cimex viridulus</name>
    <dbReference type="NCBI Taxonomy" id="85310"/>
    <lineage>
        <taxon>Eukaryota</taxon>
        <taxon>Metazoa</taxon>
        <taxon>Ecdysozoa</taxon>
        <taxon>Arthropoda</taxon>
        <taxon>Hexapoda</taxon>
        <taxon>Insecta</taxon>
        <taxon>Pterygota</taxon>
        <taxon>Neoptera</taxon>
        <taxon>Paraneoptera</taxon>
        <taxon>Hemiptera</taxon>
        <taxon>Heteroptera</taxon>
        <taxon>Panheteroptera</taxon>
        <taxon>Pentatomomorpha</taxon>
        <taxon>Pentatomoidea</taxon>
        <taxon>Pentatomidae</taxon>
        <taxon>Pentatominae</taxon>
        <taxon>Nezara</taxon>
    </lineage>
</organism>
<proteinExistence type="inferred from homology"/>
<sequence>MFIELPCKKLLTVDMALLKNGIPKLFWVVVLAFEVVQSTDSDTVQPAEEEVVICENSHENIQCEYGTIKIRNAYYGRTDKHTCPHAQMYDTNCKGTNALDVLRKKCDNNDKCHLEASNNWFGDPCPNTYKYLRFDFTCGKDQPTHVEHICESQSKKIRCPEGTLIKIKNASYGRTDKNICPNQNIKTTNCRAENSLSIVNKKCENKNECHLEASNNWFKDPCEGTHKYLSVEYQCVQDSIHKSRTITICENNTQKITCPRGTSLIIEDAFYGRTDKSICPHQQIYDTQCKAGNAFQVVNNKCTHKTECELQSVNTWFGDPCQGTYKYLQVKYKCD</sequence>
<name>A0A9P0HGH3_NEZVI</name>
<dbReference type="AlphaFoldDB" id="A0A9P0HGH3"/>
<evidence type="ECO:0000313" key="5">
    <source>
        <dbReference type="Proteomes" id="UP001152798"/>
    </source>
</evidence>
<dbReference type="OrthoDB" id="1100386at2759"/>
<feature type="domain" description="SUEL-type lectin" evidence="3">
    <location>
        <begin position="248"/>
        <end position="335"/>
    </location>
</feature>
<dbReference type="Gene3D" id="2.60.120.740">
    <property type="match status" value="3"/>
</dbReference>
<dbReference type="EMBL" id="OV725081">
    <property type="protein sequence ID" value="CAH1401538.1"/>
    <property type="molecule type" value="Genomic_DNA"/>
</dbReference>
<gene>
    <name evidence="4" type="ORF">NEZAVI_LOCUS10542</name>
</gene>
<evidence type="ECO:0000256" key="1">
    <source>
        <dbReference type="ARBA" id="ARBA00010933"/>
    </source>
</evidence>
<evidence type="ECO:0000256" key="2">
    <source>
        <dbReference type="ARBA" id="ARBA00022734"/>
    </source>
</evidence>
<feature type="domain" description="SUEL-type lectin" evidence="3">
    <location>
        <begin position="149"/>
        <end position="236"/>
    </location>
</feature>
<reference evidence="4" key="1">
    <citation type="submission" date="2022-01" db="EMBL/GenBank/DDBJ databases">
        <authorList>
            <person name="King R."/>
        </authorList>
    </citation>
    <scope>NUCLEOTIDE SEQUENCE</scope>
</reference>